<keyword evidence="4" id="KW-1185">Reference proteome</keyword>
<gene>
    <name evidence="3" type="ORF">DSTB1V02_LOCUS9672</name>
</gene>
<dbReference type="EMBL" id="LR902057">
    <property type="protein sequence ID" value="CAD7249886.1"/>
    <property type="molecule type" value="Genomic_DNA"/>
</dbReference>
<dbReference type="InterPro" id="IPR021908">
    <property type="entry name" value="YfbK_C"/>
</dbReference>
<feature type="domain" description="Uncharacterised protein YfbK N-terminal" evidence="2">
    <location>
        <begin position="29"/>
        <end position="78"/>
    </location>
</feature>
<dbReference type="AlphaFoldDB" id="A0A7R9A9B3"/>
<dbReference type="InterPro" id="IPR022156">
    <property type="entry name" value="Uncharacterised_YfbK_N"/>
</dbReference>
<dbReference type="OrthoDB" id="299997at2759"/>
<evidence type="ECO:0000313" key="4">
    <source>
        <dbReference type="Proteomes" id="UP000677054"/>
    </source>
</evidence>
<dbReference type="Pfam" id="PF12450">
    <property type="entry name" value="vWF_A"/>
    <property type="match status" value="1"/>
</dbReference>
<organism evidence="3">
    <name type="scientific">Darwinula stevensoni</name>
    <dbReference type="NCBI Taxonomy" id="69355"/>
    <lineage>
        <taxon>Eukaryota</taxon>
        <taxon>Metazoa</taxon>
        <taxon>Ecdysozoa</taxon>
        <taxon>Arthropoda</taxon>
        <taxon>Crustacea</taxon>
        <taxon>Oligostraca</taxon>
        <taxon>Ostracoda</taxon>
        <taxon>Podocopa</taxon>
        <taxon>Podocopida</taxon>
        <taxon>Darwinulocopina</taxon>
        <taxon>Darwinuloidea</taxon>
        <taxon>Darwinulidae</taxon>
        <taxon>Darwinula</taxon>
    </lineage>
</organism>
<dbReference type="EMBL" id="CAJPEV010002540">
    <property type="protein sequence ID" value="CAG0897248.1"/>
    <property type="molecule type" value="Genomic_DNA"/>
</dbReference>
<evidence type="ECO:0008006" key="5">
    <source>
        <dbReference type="Google" id="ProtNLM"/>
    </source>
</evidence>
<dbReference type="Pfam" id="PF12034">
    <property type="entry name" value="YfbK_C"/>
    <property type="match status" value="1"/>
</dbReference>
<reference evidence="3" key="1">
    <citation type="submission" date="2020-11" db="EMBL/GenBank/DDBJ databases">
        <authorList>
            <person name="Tran Van P."/>
        </authorList>
    </citation>
    <scope>NUCLEOTIDE SEQUENCE</scope>
</reference>
<dbReference type="GO" id="GO:0032991">
    <property type="term" value="C:protein-containing complex"/>
    <property type="evidence" value="ECO:0007669"/>
    <property type="project" value="UniProtKB-ARBA"/>
</dbReference>
<proteinExistence type="predicted"/>
<accession>A0A7R9A9B3</accession>
<feature type="non-terminal residue" evidence="3">
    <location>
        <position position="325"/>
    </location>
</feature>
<protein>
    <recommendedName>
        <fullName evidence="5">VWFA domain-containing protein</fullName>
    </recommendedName>
</protein>
<feature type="domain" description="Uncharacterized protein YfbK C-terminal" evidence="1">
    <location>
        <begin position="212"/>
        <end position="276"/>
    </location>
</feature>
<dbReference type="Proteomes" id="UP000677054">
    <property type="component" value="Unassembled WGS sequence"/>
</dbReference>
<evidence type="ECO:0000259" key="1">
    <source>
        <dbReference type="Pfam" id="PF12034"/>
    </source>
</evidence>
<feature type="non-terminal residue" evidence="3">
    <location>
        <position position="1"/>
    </location>
</feature>
<evidence type="ECO:0000259" key="2">
    <source>
        <dbReference type="Pfam" id="PF12450"/>
    </source>
</evidence>
<dbReference type="SUPFAM" id="SSF53300">
    <property type="entry name" value="vWA-like"/>
    <property type="match status" value="1"/>
</dbReference>
<evidence type="ECO:0000313" key="3">
    <source>
        <dbReference type="EMBL" id="CAD7249886.1"/>
    </source>
</evidence>
<dbReference type="Gene3D" id="3.40.50.410">
    <property type="entry name" value="von Willebrand factor, type A domain"/>
    <property type="match status" value="1"/>
</dbReference>
<sequence length="325" mass="35850">NNSVQTVAYAAEAGQFSQGGFETIICGPDVDKAAYANVRRFINNGEKPPVDAVRIEEMINYFEYSYPAPKGDDIIALRPEDRVAIVTYAGRAGVALPSTPASEKQKIIEGLERLSAGGSTAGAEGIITAYEIAVQNFIKDGNNRVVLATDGDFNVGISDNKSLETLIEEKRFGMGNYKDSKMQILADKGNGNHAYIDDIQEAGKVLVSEFGGTMYTLAKDVKFQIEFNPDAVQYYRLVGYENRMLAKEDFNDDTKDAGELGMGHQMTSIYEIIRKGLLLRNSGSVQDKDYEDMIELADKARGKDKDGYRAEFIRLMKTTKALHSK</sequence>
<dbReference type="InterPro" id="IPR036465">
    <property type="entry name" value="vWFA_dom_sf"/>
</dbReference>
<name>A0A7R9A9B3_9CRUS</name>